<dbReference type="Proteomes" id="UP000249524">
    <property type="component" value="Unassembled WGS sequence"/>
</dbReference>
<dbReference type="Pfam" id="PF13365">
    <property type="entry name" value="Trypsin_2"/>
    <property type="match status" value="1"/>
</dbReference>
<sequence length="279" mass="29371">MVMDLAVELIHATVQLEQPLGDGTRTVGTGFLISAPGPDGAPRTVLVTANHVLEKMPGATVRIGYRVSNPDGSWSYAPQPFKIRDAEGGALWTHHPSRDVAAISIKAPPEFARAALPVNYLAADDTFAEEQVGAGDEMMALGFPRGLSANSAGFPILRSGRIASYPIAPAKVFPTFLLDFSVFPGNSGGPVFVSRATKAQPGVTQVSDAPRDPGFIAGLLTQQVELNSERLEIGIVTHAKYIRETIDLMQNPLAPATVAETTTSVAGGRTASAEEAARN</sequence>
<dbReference type="Gene3D" id="2.40.10.120">
    <property type="match status" value="1"/>
</dbReference>
<dbReference type="EMBL" id="QFYS01000004">
    <property type="protein sequence ID" value="RAK65429.1"/>
    <property type="molecule type" value="Genomic_DNA"/>
</dbReference>
<keyword evidence="1" id="KW-0645">Protease</keyword>
<dbReference type="AlphaFoldDB" id="A0A328BFI7"/>
<keyword evidence="1" id="KW-0378">Hydrolase</keyword>
<comment type="caution">
    <text evidence="1">The sequence shown here is derived from an EMBL/GenBank/DDBJ whole genome shotgun (WGS) entry which is preliminary data.</text>
</comment>
<gene>
    <name evidence="1" type="ORF">DJ019_10705</name>
</gene>
<organism evidence="1 2">
    <name type="scientific">Phenylobacterium kunshanense</name>
    <dbReference type="NCBI Taxonomy" id="1445034"/>
    <lineage>
        <taxon>Bacteria</taxon>
        <taxon>Pseudomonadati</taxon>
        <taxon>Pseudomonadota</taxon>
        <taxon>Alphaproteobacteria</taxon>
        <taxon>Caulobacterales</taxon>
        <taxon>Caulobacteraceae</taxon>
        <taxon>Phenylobacterium</taxon>
    </lineage>
</organism>
<accession>A0A328BFI7</accession>
<dbReference type="GO" id="GO:0008233">
    <property type="term" value="F:peptidase activity"/>
    <property type="evidence" value="ECO:0007669"/>
    <property type="project" value="UniProtKB-KW"/>
</dbReference>
<dbReference type="SUPFAM" id="SSF50494">
    <property type="entry name" value="Trypsin-like serine proteases"/>
    <property type="match status" value="1"/>
</dbReference>
<reference evidence="1 2" key="1">
    <citation type="submission" date="2018-05" db="EMBL/GenBank/DDBJ databases">
        <authorList>
            <person name="Lanie J.A."/>
            <person name="Ng W.-L."/>
            <person name="Kazmierczak K.M."/>
            <person name="Andrzejewski T.M."/>
            <person name="Davidsen T.M."/>
            <person name="Wayne K.J."/>
            <person name="Tettelin H."/>
            <person name="Glass J.I."/>
            <person name="Rusch D."/>
            <person name="Podicherti R."/>
            <person name="Tsui H.-C.T."/>
            <person name="Winkler M.E."/>
        </authorList>
    </citation>
    <scope>NUCLEOTIDE SEQUENCE [LARGE SCALE GENOMIC DNA]</scope>
    <source>
        <strain evidence="1 2">BUT-10</strain>
    </source>
</reference>
<dbReference type="GO" id="GO:0006508">
    <property type="term" value="P:proteolysis"/>
    <property type="evidence" value="ECO:0007669"/>
    <property type="project" value="UniProtKB-KW"/>
</dbReference>
<dbReference type="OrthoDB" id="212300at2"/>
<dbReference type="InterPro" id="IPR009003">
    <property type="entry name" value="Peptidase_S1_PA"/>
</dbReference>
<evidence type="ECO:0000313" key="2">
    <source>
        <dbReference type="Proteomes" id="UP000249524"/>
    </source>
</evidence>
<dbReference type="RefSeq" id="WP_111276025.1">
    <property type="nucleotide sequence ID" value="NZ_QFYS01000004.1"/>
</dbReference>
<evidence type="ECO:0000313" key="1">
    <source>
        <dbReference type="EMBL" id="RAK65429.1"/>
    </source>
</evidence>
<protein>
    <submittedName>
        <fullName evidence="1">Serine protease</fullName>
    </submittedName>
</protein>
<name>A0A328BFI7_9CAUL</name>
<proteinExistence type="predicted"/>
<keyword evidence="2" id="KW-1185">Reference proteome</keyword>